<dbReference type="OrthoDB" id="37361at2"/>
<gene>
    <name evidence="2" type="ORF">SAMN02745199_1541</name>
</gene>
<dbReference type="RefSeq" id="WP_073073798.1">
    <property type="nucleotide sequence ID" value="NZ_FQXN01000007.1"/>
</dbReference>
<dbReference type="AlphaFoldDB" id="A0A1M5TZI3"/>
<protein>
    <recommendedName>
        <fullName evidence="4">DUF4897 domain-containing protein</fullName>
    </recommendedName>
</protein>
<sequence length="191" mass="22042">MQNRTLLYILIAFVAIFLIFDVFTLFTKKPKFEITFYQTKVEIDYSENSTITTLAVLSFNKQQDMFNYMESYNNAASSTFIDYFKKISDEIGKQLVVVNYNNKATERAGVLEIEEQAVIKNLVTKKDKYYELSMGKLPINSNNDSEFIIYLPQNTKVISIDPTPTTISNNTLKWNGGALEYFPTVIYTKSF</sequence>
<keyword evidence="1" id="KW-0472">Membrane</keyword>
<keyword evidence="1" id="KW-0812">Transmembrane</keyword>
<evidence type="ECO:0000256" key="1">
    <source>
        <dbReference type="SAM" id="Phobius"/>
    </source>
</evidence>
<organism evidence="2 3">
    <name type="scientific">Thermosipho atlanticus DSM 15807</name>
    <dbReference type="NCBI Taxonomy" id="1123380"/>
    <lineage>
        <taxon>Bacteria</taxon>
        <taxon>Thermotogati</taxon>
        <taxon>Thermotogota</taxon>
        <taxon>Thermotogae</taxon>
        <taxon>Thermotogales</taxon>
        <taxon>Fervidobacteriaceae</taxon>
        <taxon>Thermosipho</taxon>
    </lineage>
</organism>
<evidence type="ECO:0008006" key="4">
    <source>
        <dbReference type="Google" id="ProtNLM"/>
    </source>
</evidence>
<reference evidence="3" key="1">
    <citation type="submission" date="2016-11" db="EMBL/GenBank/DDBJ databases">
        <authorList>
            <person name="Varghese N."/>
            <person name="Submissions S."/>
        </authorList>
    </citation>
    <scope>NUCLEOTIDE SEQUENCE [LARGE SCALE GENOMIC DNA]</scope>
    <source>
        <strain evidence="3">DSM 15807</strain>
    </source>
</reference>
<evidence type="ECO:0000313" key="3">
    <source>
        <dbReference type="Proteomes" id="UP000242592"/>
    </source>
</evidence>
<dbReference type="InterPro" id="IPR032604">
    <property type="entry name" value="DUF4897"/>
</dbReference>
<keyword evidence="1" id="KW-1133">Transmembrane helix</keyword>
<evidence type="ECO:0000313" key="2">
    <source>
        <dbReference type="EMBL" id="SHH56026.1"/>
    </source>
</evidence>
<feature type="transmembrane region" description="Helical" evidence="1">
    <location>
        <begin position="6"/>
        <end position="26"/>
    </location>
</feature>
<dbReference type="EMBL" id="FQXN01000007">
    <property type="protein sequence ID" value="SHH56026.1"/>
    <property type="molecule type" value="Genomic_DNA"/>
</dbReference>
<accession>A0A1M5TZI3</accession>
<dbReference type="Proteomes" id="UP000242592">
    <property type="component" value="Unassembled WGS sequence"/>
</dbReference>
<name>A0A1M5TZI3_9BACT</name>
<dbReference type="STRING" id="1123380.SAMN02745199_1541"/>
<dbReference type="Pfam" id="PF16238">
    <property type="entry name" value="DUF4897"/>
    <property type="match status" value="1"/>
</dbReference>
<keyword evidence="3" id="KW-1185">Reference proteome</keyword>
<proteinExistence type="predicted"/>